<dbReference type="InterPro" id="IPR014710">
    <property type="entry name" value="RmlC-like_jellyroll"/>
</dbReference>
<keyword evidence="2" id="KW-0238">DNA-binding</keyword>
<dbReference type="OrthoDB" id="1410704at2"/>
<dbReference type="SMART" id="SM00342">
    <property type="entry name" value="HTH_ARAC"/>
    <property type="match status" value="1"/>
</dbReference>
<keyword evidence="3" id="KW-0804">Transcription</keyword>
<dbReference type="Pfam" id="PF12833">
    <property type="entry name" value="HTH_18"/>
    <property type="match status" value="1"/>
</dbReference>
<dbReference type="SUPFAM" id="SSF46689">
    <property type="entry name" value="Homeodomain-like"/>
    <property type="match status" value="2"/>
</dbReference>
<proteinExistence type="predicted"/>
<evidence type="ECO:0000313" key="6">
    <source>
        <dbReference type="Proteomes" id="UP000540519"/>
    </source>
</evidence>
<dbReference type="PROSITE" id="PS01124">
    <property type="entry name" value="HTH_ARAC_FAMILY_2"/>
    <property type="match status" value="1"/>
</dbReference>
<evidence type="ECO:0000256" key="1">
    <source>
        <dbReference type="ARBA" id="ARBA00023015"/>
    </source>
</evidence>
<dbReference type="SUPFAM" id="SSF51182">
    <property type="entry name" value="RmlC-like cupins"/>
    <property type="match status" value="1"/>
</dbReference>
<keyword evidence="1" id="KW-0805">Transcription regulation</keyword>
<dbReference type="EMBL" id="RCNR01000019">
    <property type="protein sequence ID" value="MUH36487.1"/>
    <property type="molecule type" value="Genomic_DNA"/>
</dbReference>
<sequence>MKLHLLSRASVSDRSFSVNHNLYPNFLRVWHYHPEIELVVILKSSGTRFIGDSIEKFQEGEVVLIGKNVPHMWLNDEIYFQPDSTLEAEAFAIHFTRDFLGKGFFEIPEMKQVSNLLMRANRGVKFNDLSKELVERITNLVEYDPTTRVFKTIEILSDLSKHESYQLLSSTSFVNAFQKADNLRMDKIYAYVFENFNDGISASDVAKMTGMNKSAFSRFFKKVHKKPFTRYLNEIKVGYASRLLLENKESITSIAYLSGFNNISNFNRQFKVIHGLAPSAYLKYHSSND</sequence>
<gene>
    <name evidence="5" type="ORF">D9O36_11605</name>
</gene>
<accession>A0A7X2ZU86</accession>
<dbReference type="AlphaFoldDB" id="A0A7X2ZU86"/>
<dbReference type="Gene3D" id="2.60.120.10">
    <property type="entry name" value="Jelly Rolls"/>
    <property type="match status" value="1"/>
</dbReference>
<name>A0A7X2ZU86_9FLAO</name>
<dbReference type="GO" id="GO:0003700">
    <property type="term" value="F:DNA-binding transcription factor activity"/>
    <property type="evidence" value="ECO:0007669"/>
    <property type="project" value="InterPro"/>
</dbReference>
<dbReference type="CDD" id="cd06976">
    <property type="entry name" value="cupin_MtlR-like_N"/>
    <property type="match status" value="1"/>
</dbReference>
<dbReference type="RefSeq" id="WP_155600033.1">
    <property type="nucleotide sequence ID" value="NZ_RCNR01000019.1"/>
</dbReference>
<dbReference type="Gene3D" id="1.10.10.60">
    <property type="entry name" value="Homeodomain-like"/>
    <property type="match status" value="2"/>
</dbReference>
<evidence type="ECO:0000313" key="5">
    <source>
        <dbReference type="EMBL" id="MUH36487.1"/>
    </source>
</evidence>
<evidence type="ECO:0000259" key="4">
    <source>
        <dbReference type="PROSITE" id="PS01124"/>
    </source>
</evidence>
<dbReference type="GO" id="GO:0043565">
    <property type="term" value="F:sequence-specific DNA binding"/>
    <property type="evidence" value="ECO:0007669"/>
    <property type="project" value="InterPro"/>
</dbReference>
<keyword evidence="6" id="KW-1185">Reference proteome</keyword>
<protein>
    <submittedName>
        <fullName evidence="5">AraC family transcriptional regulator</fullName>
    </submittedName>
</protein>
<reference evidence="5 6" key="1">
    <citation type="journal article" date="2019" name="Mar. Drugs">
        <title>Comparative Genomics and CAZyme Genome Repertoires of Marine Zobellia amurskyensis KMM 3526(T) and Zobellia laminariae KMM 3676(T).</title>
        <authorList>
            <person name="Chernysheva N."/>
            <person name="Bystritskaya E."/>
            <person name="Stenkova A."/>
            <person name="Golovkin I."/>
            <person name="Nedashkovskaya O."/>
            <person name="Isaeva M."/>
        </authorList>
    </citation>
    <scope>NUCLEOTIDE SEQUENCE [LARGE SCALE GENOMIC DNA]</scope>
    <source>
        <strain evidence="5 6">KMM 3526</strain>
    </source>
</reference>
<dbReference type="InterPro" id="IPR018060">
    <property type="entry name" value="HTH_AraC"/>
</dbReference>
<feature type="domain" description="HTH araC/xylS-type" evidence="4">
    <location>
        <begin position="186"/>
        <end position="284"/>
    </location>
</feature>
<evidence type="ECO:0000256" key="2">
    <source>
        <dbReference type="ARBA" id="ARBA00023125"/>
    </source>
</evidence>
<organism evidence="5 6">
    <name type="scientific">Zobellia amurskyensis</name>
    <dbReference type="NCBI Taxonomy" id="248905"/>
    <lineage>
        <taxon>Bacteria</taxon>
        <taxon>Pseudomonadati</taxon>
        <taxon>Bacteroidota</taxon>
        <taxon>Flavobacteriia</taxon>
        <taxon>Flavobacteriales</taxon>
        <taxon>Flavobacteriaceae</taxon>
        <taxon>Zobellia</taxon>
    </lineage>
</organism>
<dbReference type="PANTHER" id="PTHR43280">
    <property type="entry name" value="ARAC-FAMILY TRANSCRIPTIONAL REGULATOR"/>
    <property type="match status" value="1"/>
</dbReference>
<comment type="caution">
    <text evidence="5">The sequence shown here is derived from an EMBL/GenBank/DDBJ whole genome shotgun (WGS) entry which is preliminary data.</text>
</comment>
<dbReference type="InterPro" id="IPR009057">
    <property type="entry name" value="Homeodomain-like_sf"/>
</dbReference>
<dbReference type="Proteomes" id="UP000540519">
    <property type="component" value="Unassembled WGS sequence"/>
</dbReference>
<dbReference type="InterPro" id="IPR011051">
    <property type="entry name" value="RmlC_Cupin_sf"/>
</dbReference>
<dbReference type="PANTHER" id="PTHR43280:SF27">
    <property type="entry name" value="TRANSCRIPTIONAL REGULATOR MTLR"/>
    <property type="match status" value="1"/>
</dbReference>
<evidence type="ECO:0000256" key="3">
    <source>
        <dbReference type="ARBA" id="ARBA00023163"/>
    </source>
</evidence>